<evidence type="ECO:0000256" key="1">
    <source>
        <dbReference type="ARBA" id="ARBA00010936"/>
    </source>
</evidence>
<dbReference type="RefSeq" id="WP_167039253.1">
    <property type="nucleotide sequence ID" value="NZ_BAAANA010000001.1"/>
</dbReference>
<reference evidence="8 9" key="1">
    <citation type="submission" date="2020-05" db="EMBL/GenBank/DDBJ databases">
        <title>MicrobeNet Type strains.</title>
        <authorList>
            <person name="Nicholson A.C."/>
        </authorList>
    </citation>
    <scope>NUCLEOTIDE SEQUENCE [LARGE SCALE GENOMIC DNA]</scope>
    <source>
        <strain evidence="8 9">JCM 14282</strain>
    </source>
</reference>
<dbReference type="PIRSF" id="PIRSF001357">
    <property type="entry name" value="DeoC"/>
    <property type="match status" value="1"/>
</dbReference>
<dbReference type="PANTHER" id="PTHR10889:SF1">
    <property type="entry name" value="DEOXYRIBOSE-PHOSPHATE ALDOLASE"/>
    <property type="match status" value="1"/>
</dbReference>
<dbReference type="SMART" id="SM01133">
    <property type="entry name" value="DeoC"/>
    <property type="match status" value="1"/>
</dbReference>
<evidence type="ECO:0000256" key="5">
    <source>
        <dbReference type="ARBA" id="ARBA00048791"/>
    </source>
</evidence>
<sequence>MTYSEAEIAATIDHAILKPKLTRSEVDAELDVAVQWKVFSVCVRPSDIPYVAERLAGTGVAVGTVIGFPHGTTSTAAKVAEVRQALADGAVELDMVLNIGWLRSGFDDAVEADIRAVVAAADGHVVKVIFETSYLDADEIVRACRATEAAGADFVKTSTGFGGGGATLEDVRLMRASVGPDVQVKSSGGVRSLERAVAMLDAGCTRLGTSATATILGEARAIAEGRSATGAVDDTSY</sequence>
<dbReference type="UniPathway" id="UPA00002">
    <property type="reaction ID" value="UER00468"/>
</dbReference>
<comment type="similarity">
    <text evidence="1 7">Belongs to the DeoC/FbaB aldolase family. DeoC type 1 subfamily.</text>
</comment>
<dbReference type="GO" id="GO:0016052">
    <property type="term" value="P:carbohydrate catabolic process"/>
    <property type="evidence" value="ECO:0007669"/>
    <property type="project" value="TreeGrafter"/>
</dbReference>
<keyword evidence="9" id="KW-1185">Reference proteome</keyword>
<keyword evidence="3 7" id="KW-0456">Lyase</keyword>
<evidence type="ECO:0000313" key="8">
    <source>
        <dbReference type="EMBL" id="NNH05228.1"/>
    </source>
</evidence>
<evidence type="ECO:0000256" key="7">
    <source>
        <dbReference type="HAMAP-Rule" id="MF_00114"/>
    </source>
</evidence>
<dbReference type="EC" id="4.1.2.4" evidence="7"/>
<dbReference type="HAMAP" id="MF_00114">
    <property type="entry name" value="DeoC_type1"/>
    <property type="match status" value="1"/>
</dbReference>
<dbReference type="GO" id="GO:0005737">
    <property type="term" value="C:cytoplasm"/>
    <property type="evidence" value="ECO:0007669"/>
    <property type="project" value="UniProtKB-SubCell"/>
</dbReference>
<proteinExistence type="inferred from homology"/>
<comment type="pathway">
    <text evidence="7">Carbohydrate degradation; 2-deoxy-D-ribose 1-phosphate degradation; D-glyceraldehyde 3-phosphate and acetaldehyde from 2-deoxy-alpha-D-ribose 1-phosphate: step 2/2.</text>
</comment>
<dbReference type="Pfam" id="PF01791">
    <property type="entry name" value="DeoC"/>
    <property type="match status" value="1"/>
</dbReference>
<comment type="subcellular location">
    <subcellularLocation>
        <location evidence="7">Cytoplasm</location>
    </subcellularLocation>
</comment>
<dbReference type="FunFam" id="3.20.20.70:FF:000044">
    <property type="entry name" value="Deoxyribose-phosphate aldolase"/>
    <property type="match status" value="1"/>
</dbReference>
<dbReference type="PANTHER" id="PTHR10889">
    <property type="entry name" value="DEOXYRIBOSE-PHOSPHATE ALDOLASE"/>
    <property type="match status" value="1"/>
</dbReference>
<evidence type="ECO:0000256" key="4">
    <source>
        <dbReference type="ARBA" id="ARBA00023270"/>
    </source>
</evidence>
<dbReference type="InterPro" id="IPR028581">
    <property type="entry name" value="DeoC_typeI"/>
</dbReference>
<dbReference type="Proteomes" id="UP000543598">
    <property type="component" value="Unassembled WGS sequence"/>
</dbReference>
<feature type="active site" description="Proton donor/acceptor" evidence="7">
    <location>
        <position position="185"/>
    </location>
</feature>
<dbReference type="GO" id="GO:0006018">
    <property type="term" value="P:2-deoxyribose 1-phosphate catabolic process"/>
    <property type="evidence" value="ECO:0007669"/>
    <property type="project" value="UniProtKB-UniRule"/>
</dbReference>
<dbReference type="GO" id="GO:0004139">
    <property type="term" value="F:deoxyribose-phosphate aldolase activity"/>
    <property type="evidence" value="ECO:0007669"/>
    <property type="project" value="UniProtKB-UniRule"/>
</dbReference>
<evidence type="ECO:0000256" key="2">
    <source>
        <dbReference type="ARBA" id="ARBA00022490"/>
    </source>
</evidence>
<dbReference type="InterPro" id="IPR011343">
    <property type="entry name" value="DeoC"/>
</dbReference>
<keyword evidence="4 7" id="KW-0704">Schiff base</keyword>
<dbReference type="AlphaFoldDB" id="A0A7Y2Q1B7"/>
<comment type="catalytic activity">
    <reaction evidence="5 7">
        <text>2-deoxy-D-ribose 5-phosphate = D-glyceraldehyde 3-phosphate + acetaldehyde</text>
        <dbReference type="Rhea" id="RHEA:12821"/>
        <dbReference type="ChEBI" id="CHEBI:15343"/>
        <dbReference type="ChEBI" id="CHEBI:59776"/>
        <dbReference type="ChEBI" id="CHEBI:62877"/>
        <dbReference type="EC" id="4.1.2.4"/>
    </reaction>
</comment>
<dbReference type="InterPro" id="IPR013785">
    <property type="entry name" value="Aldolase_TIM"/>
</dbReference>
<feature type="active site" description="Schiff-base intermediate with acetaldehyde" evidence="7">
    <location>
        <position position="156"/>
    </location>
</feature>
<gene>
    <name evidence="7 8" type="primary">deoC</name>
    <name evidence="8" type="ORF">HLA99_15380</name>
</gene>
<dbReference type="InterPro" id="IPR002915">
    <property type="entry name" value="DeoC/FbaB/LacD_aldolase"/>
</dbReference>
<accession>A0A7Y2Q1B7</accession>
<evidence type="ECO:0000256" key="6">
    <source>
        <dbReference type="ARBA" id="ARBA00056337"/>
    </source>
</evidence>
<comment type="function">
    <text evidence="6 7">Catalyzes a reversible aldol reaction between acetaldehyde and D-glyceraldehyde 3-phosphate to generate 2-deoxy-D-ribose 5-phosphate.</text>
</comment>
<dbReference type="Gene3D" id="3.20.20.70">
    <property type="entry name" value="Aldolase class I"/>
    <property type="match status" value="1"/>
</dbReference>
<organism evidence="8 9">
    <name type="scientific">Microbacterium ulmi</name>
    <dbReference type="NCBI Taxonomy" id="179095"/>
    <lineage>
        <taxon>Bacteria</taxon>
        <taxon>Bacillati</taxon>
        <taxon>Actinomycetota</taxon>
        <taxon>Actinomycetes</taxon>
        <taxon>Micrococcales</taxon>
        <taxon>Microbacteriaceae</taxon>
        <taxon>Microbacterium</taxon>
    </lineage>
</organism>
<name>A0A7Y2Q1B7_9MICO</name>
<comment type="caution">
    <text evidence="8">The sequence shown here is derived from an EMBL/GenBank/DDBJ whole genome shotgun (WGS) entry which is preliminary data.</text>
</comment>
<evidence type="ECO:0000313" key="9">
    <source>
        <dbReference type="Proteomes" id="UP000543598"/>
    </source>
</evidence>
<dbReference type="CDD" id="cd00959">
    <property type="entry name" value="DeoC"/>
    <property type="match status" value="1"/>
</dbReference>
<evidence type="ECO:0000256" key="3">
    <source>
        <dbReference type="ARBA" id="ARBA00023239"/>
    </source>
</evidence>
<dbReference type="SUPFAM" id="SSF51569">
    <property type="entry name" value="Aldolase"/>
    <property type="match status" value="1"/>
</dbReference>
<dbReference type="NCBIfam" id="TIGR00126">
    <property type="entry name" value="deoC"/>
    <property type="match status" value="1"/>
</dbReference>
<dbReference type="EMBL" id="JABEMB010000037">
    <property type="protein sequence ID" value="NNH05228.1"/>
    <property type="molecule type" value="Genomic_DNA"/>
</dbReference>
<protein>
    <recommendedName>
        <fullName evidence="7">Deoxyribose-phosphate aldolase</fullName>
        <shortName evidence="7">DERA</shortName>
        <ecNumber evidence="7">4.1.2.4</ecNumber>
    </recommendedName>
    <alternativeName>
        <fullName evidence="7">2-deoxy-D-ribose 5-phosphate aldolase</fullName>
    </alternativeName>
    <alternativeName>
        <fullName evidence="7">Phosphodeoxyriboaldolase</fullName>
        <shortName evidence="7">Deoxyriboaldolase</shortName>
    </alternativeName>
</protein>
<dbReference type="GO" id="GO:0009264">
    <property type="term" value="P:deoxyribonucleotide catabolic process"/>
    <property type="evidence" value="ECO:0007669"/>
    <property type="project" value="UniProtKB-UniRule"/>
</dbReference>
<feature type="active site" description="Proton donor/acceptor" evidence="7">
    <location>
        <position position="94"/>
    </location>
</feature>
<keyword evidence="2 7" id="KW-0963">Cytoplasm</keyword>